<dbReference type="EMBL" id="QZVT01000003">
    <property type="protein sequence ID" value="RJT81087.1"/>
    <property type="molecule type" value="Genomic_DNA"/>
</dbReference>
<comment type="caution">
    <text evidence="1">The sequence shown here is derived from an EMBL/GenBank/DDBJ whole genome shotgun (WGS) entry which is preliminary data.</text>
</comment>
<proteinExistence type="predicted"/>
<dbReference type="AlphaFoldDB" id="A0A3A5M886"/>
<organism evidence="1 2">
    <name type="scientific">Arthrobacter cheniae</name>
    <dbReference type="NCBI Taxonomy" id="1258888"/>
    <lineage>
        <taxon>Bacteria</taxon>
        <taxon>Bacillati</taxon>
        <taxon>Actinomycetota</taxon>
        <taxon>Actinomycetes</taxon>
        <taxon>Micrococcales</taxon>
        <taxon>Micrococcaceae</taxon>
        <taxon>Arthrobacter</taxon>
    </lineage>
</organism>
<protein>
    <submittedName>
        <fullName evidence="1">Uncharacterized protein</fullName>
    </submittedName>
</protein>
<dbReference type="InterPro" id="IPR048868">
    <property type="entry name" value="OGG-like_put"/>
</dbReference>
<sequence>MHDLPEVIDVLNRMPERVDRDSTRELVLAELEAGHTLAAFIGAMVWGYGTTGYGPVRTRWILTGIKTSPITTPVLPSVSDRLSAGVEYVRKNGAVEGFRFMNIDNRIKHLGAAYFTKWLYFSSSLTSADDAQAAPILDAQVAKWLLVEAALRLDTDETASYEKYVQVLNDWGHEYGRTAVQVEKIIFGLATGRG</sequence>
<evidence type="ECO:0000313" key="2">
    <source>
        <dbReference type="Proteomes" id="UP000272560"/>
    </source>
</evidence>
<reference evidence="1 2" key="1">
    <citation type="submission" date="2018-09" db="EMBL/GenBank/DDBJ databases">
        <title>Novel species of Arthrobacter.</title>
        <authorList>
            <person name="Liu Q."/>
            <person name="Xin Y.-H."/>
        </authorList>
    </citation>
    <scope>NUCLEOTIDE SEQUENCE [LARGE SCALE GENOMIC DNA]</scope>
    <source>
        <strain evidence="1 2">Hz2</strain>
    </source>
</reference>
<dbReference type="Proteomes" id="UP000272560">
    <property type="component" value="Unassembled WGS sequence"/>
</dbReference>
<keyword evidence="2" id="KW-1185">Reference proteome</keyword>
<dbReference type="OrthoDB" id="4077754at2"/>
<dbReference type="Pfam" id="PF21790">
    <property type="entry name" value="OGG"/>
    <property type="match status" value="1"/>
</dbReference>
<gene>
    <name evidence="1" type="ORF">D6T63_07915</name>
</gene>
<name>A0A3A5M886_9MICC</name>
<evidence type="ECO:0000313" key="1">
    <source>
        <dbReference type="EMBL" id="RJT81087.1"/>
    </source>
</evidence>
<accession>A0A3A5M886</accession>